<dbReference type="InterPro" id="IPR013132">
    <property type="entry name" value="PseI/NeuA/B-like_N"/>
</dbReference>
<dbReference type="EMBL" id="AP011526">
    <property type="protein sequence ID" value="BAP60493.1"/>
    <property type="molecule type" value="Genomic_DNA"/>
</dbReference>
<dbReference type="PANTHER" id="PTHR42966:SF1">
    <property type="entry name" value="SIALIC ACID SYNTHASE"/>
    <property type="match status" value="1"/>
</dbReference>
<dbReference type="SUPFAM" id="SSF51569">
    <property type="entry name" value="Aldolase"/>
    <property type="match status" value="1"/>
</dbReference>
<dbReference type="Pfam" id="PF08666">
    <property type="entry name" value="SAF"/>
    <property type="match status" value="1"/>
</dbReference>
<name>A0A2Z5PEL5_METMI</name>
<dbReference type="InterPro" id="IPR013785">
    <property type="entry name" value="Aldolase_TIM"/>
</dbReference>
<dbReference type="PROSITE" id="PS50844">
    <property type="entry name" value="AFP_LIKE"/>
    <property type="match status" value="1"/>
</dbReference>
<dbReference type="SUPFAM" id="SSF51269">
    <property type="entry name" value="AFP III-like domain"/>
    <property type="match status" value="1"/>
</dbReference>
<dbReference type="EC" id="2.5.1.56" evidence="2"/>
<dbReference type="NCBIfam" id="TIGR03569">
    <property type="entry name" value="NeuB_NnaB"/>
    <property type="match status" value="1"/>
</dbReference>
<dbReference type="CDD" id="cd11615">
    <property type="entry name" value="SAF_NeuB_like"/>
    <property type="match status" value="1"/>
</dbReference>
<dbReference type="Gene3D" id="3.90.1210.10">
    <property type="entry name" value="Antifreeze-like/N-acetylneuraminic acid synthase C-terminal domain"/>
    <property type="match status" value="1"/>
</dbReference>
<reference evidence="2 3" key="1">
    <citation type="submission" date="2009-06" db="EMBL/GenBank/DDBJ databases">
        <title>Molecular Evidence for Microbiologically Influenced Corrosion from genome of Methanogen.</title>
        <authorList>
            <person name="Ito N."/>
            <person name="Tsurumaru H."/>
            <person name="Shimizu A."/>
            <person name="Harada T."/>
            <person name="Hosoyama A."/>
            <person name="Horikawa H."/>
            <person name="Wakai S."/>
            <person name="Sasaki K."/>
            <person name="Nishijima K."/>
            <person name="Ataku H."/>
            <person name="Yamazaki J."/>
            <person name="Mise M."/>
            <person name="Yamazaki S."/>
            <person name="Tanikawa S."/>
            <person name="Harayama S."/>
            <person name="Fujita N."/>
        </authorList>
    </citation>
    <scope>NUCLEOTIDE SEQUENCE [LARGE SCALE GENOMIC DNA]</scope>
    <source>
        <strain evidence="3">KA1 ( NBRC 102054)</strain>
    </source>
</reference>
<dbReference type="InterPro" id="IPR051690">
    <property type="entry name" value="PseI-like"/>
</dbReference>
<dbReference type="GO" id="GO:0047444">
    <property type="term" value="F:N-acylneuraminate-9-phosphate synthase activity"/>
    <property type="evidence" value="ECO:0007669"/>
    <property type="project" value="TreeGrafter"/>
</dbReference>
<dbReference type="Gene3D" id="3.20.20.70">
    <property type="entry name" value="Aldolase class I"/>
    <property type="match status" value="1"/>
</dbReference>
<dbReference type="InterPro" id="IPR036732">
    <property type="entry name" value="AFP_Neu5c_C_sf"/>
</dbReference>
<protein>
    <submittedName>
        <fullName evidence="2">N-acetylneuraminic acid synthase</fullName>
        <ecNumber evidence="2">2.5.1.56</ecNumber>
    </submittedName>
</protein>
<dbReference type="InterPro" id="IPR013974">
    <property type="entry name" value="SAF"/>
</dbReference>
<dbReference type="RefSeq" id="WP_146777997.1">
    <property type="nucleotide sequence ID" value="NZ_AP011526.1"/>
</dbReference>
<dbReference type="GeneID" id="41278791"/>
<dbReference type="Pfam" id="PF03102">
    <property type="entry name" value="NeuB"/>
    <property type="match status" value="1"/>
</dbReference>
<dbReference type="Proteomes" id="UP000264208">
    <property type="component" value="Chromosome"/>
</dbReference>
<evidence type="ECO:0000313" key="2">
    <source>
        <dbReference type="EMBL" id="BAP60493.1"/>
    </source>
</evidence>
<dbReference type="InterPro" id="IPR057736">
    <property type="entry name" value="SAF_PseI/NeuA/NeuB"/>
</dbReference>
<sequence>MRTFIIAEAGVNHNGSIELAKKLIEKAAESGADAVKFQSFVTENLVSKTVKKAEYQIANTGAEETQFQMIKKLELTPEDHRVLIEHCKKNSILFLSTAFDLNSIDLLADLGIYIWKIPSGEITNLPYLKKIGSMGQKIILSTGMANLSEVNDALEVLFESGSTDITLLHCSTEYPAPIDEVNLNAMITLKNAFKLNVGYSDHTIGIEVPIAAVALGAKVIEKHFTLDKNMVGPDHKSSLEPFELRSMVNAIRNIEKAMGDGIKKPSKSEIKNKPLARKSIVAISPIKMGDVFTEDNIGIKRPGYGISPMNWELILGKHSSRDYAEDDLIEL</sequence>
<dbReference type="PANTHER" id="PTHR42966">
    <property type="entry name" value="N-ACETYLNEURAMINATE SYNTHASE"/>
    <property type="match status" value="1"/>
</dbReference>
<feature type="domain" description="AFP-like" evidence="1">
    <location>
        <begin position="279"/>
        <end position="331"/>
    </location>
</feature>
<gene>
    <name evidence="2" type="ORF">MMKA1_03760</name>
</gene>
<evidence type="ECO:0000313" key="3">
    <source>
        <dbReference type="Proteomes" id="UP000264208"/>
    </source>
</evidence>
<dbReference type="GO" id="GO:0050462">
    <property type="term" value="F:N-acetylneuraminate synthase activity"/>
    <property type="evidence" value="ECO:0007669"/>
    <property type="project" value="UniProtKB-EC"/>
</dbReference>
<accession>A0A2Z5PEL5</accession>
<dbReference type="GO" id="GO:0016051">
    <property type="term" value="P:carbohydrate biosynthetic process"/>
    <property type="evidence" value="ECO:0007669"/>
    <property type="project" value="InterPro"/>
</dbReference>
<evidence type="ECO:0000259" key="1">
    <source>
        <dbReference type="PROSITE" id="PS50844"/>
    </source>
</evidence>
<dbReference type="InterPro" id="IPR020007">
    <property type="entry name" value="NeuB/NeuA"/>
</dbReference>
<proteinExistence type="predicted"/>
<keyword evidence="2" id="KW-0808">Transferase</keyword>
<organism evidence="2 3">
    <name type="scientific">Methanococcus maripaludis KA1</name>
    <dbReference type="NCBI Taxonomy" id="637914"/>
    <lineage>
        <taxon>Archaea</taxon>
        <taxon>Methanobacteriati</taxon>
        <taxon>Methanobacteriota</taxon>
        <taxon>Methanomada group</taxon>
        <taxon>Methanococci</taxon>
        <taxon>Methanococcales</taxon>
        <taxon>Methanococcaceae</taxon>
        <taxon>Methanococcus</taxon>
    </lineage>
</organism>
<dbReference type="InterPro" id="IPR006190">
    <property type="entry name" value="SAF_AFP_Neu5Ac"/>
</dbReference>
<dbReference type="AlphaFoldDB" id="A0A2Z5PEL5"/>
<dbReference type="KEGG" id="mmak:MMKA1_03760"/>